<accession>A0A813DF07</accession>
<evidence type="ECO:0000313" key="2">
    <source>
        <dbReference type="EMBL" id="CAE8584554.1"/>
    </source>
</evidence>
<dbReference type="OrthoDB" id="2017693at2759"/>
<proteinExistence type="inferred from homology"/>
<comment type="caution">
    <text evidence="2">The sequence shown here is derived from an EMBL/GenBank/DDBJ whole genome shotgun (WGS) entry which is preliminary data.</text>
</comment>
<comment type="similarity">
    <text evidence="1">Belongs to the CutA family.</text>
</comment>
<dbReference type="SUPFAM" id="SSF54913">
    <property type="entry name" value="GlnB-like"/>
    <property type="match status" value="2"/>
</dbReference>
<name>A0A813DF07_POLGL</name>
<protein>
    <submittedName>
        <fullName evidence="2">Uncharacterized protein</fullName>
    </submittedName>
</protein>
<evidence type="ECO:0000256" key="1">
    <source>
        <dbReference type="ARBA" id="ARBA00010169"/>
    </source>
</evidence>
<dbReference type="Gene3D" id="3.30.70.120">
    <property type="match status" value="1"/>
</dbReference>
<gene>
    <name evidence="2" type="ORF">PGLA1383_LOCUS3485</name>
</gene>
<dbReference type="EMBL" id="CAJNNV010001225">
    <property type="protein sequence ID" value="CAE8584554.1"/>
    <property type="molecule type" value="Genomic_DNA"/>
</dbReference>
<dbReference type="Pfam" id="PF03091">
    <property type="entry name" value="CutA1"/>
    <property type="match status" value="1"/>
</dbReference>
<dbReference type="Proteomes" id="UP000654075">
    <property type="component" value="Unassembled WGS sequence"/>
</dbReference>
<sequence>MRRCPSRAVVLATTATASYASYASLRRLASAARALEGRTSSAVTWQLLAAGTSRGFVQGIGYTAIGSRRWASLAAVVGRAGGMPQITVLTTEDSADKAAKVADAGRSLGSAEVSTDEVQSYYWWEGKVNFDPEWRIAVNTSASFLDAKVALLKAHSYDLPMLIYDLESAADDHKYWKGSIQLVDQAAAVEVAKKLVERRVVACAQATSSGALAVKTVAACKSMVGDSTGEAVKWSPIGGNEEYLSWLENECVAARA</sequence>
<dbReference type="InterPro" id="IPR004323">
    <property type="entry name" value="Ion_tolerance_CutA"/>
</dbReference>
<dbReference type="AlphaFoldDB" id="A0A813DF07"/>
<organism evidence="2 3">
    <name type="scientific">Polarella glacialis</name>
    <name type="common">Dinoflagellate</name>
    <dbReference type="NCBI Taxonomy" id="89957"/>
    <lineage>
        <taxon>Eukaryota</taxon>
        <taxon>Sar</taxon>
        <taxon>Alveolata</taxon>
        <taxon>Dinophyceae</taxon>
        <taxon>Suessiales</taxon>
        <taxon>Suessiaceae</taxon>
        <taxon>Polarella</taxon>
    </lineage>
</organism>
<dbReference type="OMA" id="LWRETHA"/>
<evidence type="ECO:0000313" key="3">
    <source>
        <dbReference type="Proteomes" id="UP000654075"/>
    </source>
</evidence>
<keyword evidence="3" id="KW-1185">Reference proteome</keyword>
<dbReference type="InterPro" id="IPR015867">
    <property type="entry name" value="N-reg_PII/ATP_PRibTrfase_C"/>
</dbReference>
<dbReference type="GO" id="GO:0010038">
    <property type="term" value="P:response to metal ion"/>
    <property type="evidence" value="ECO:0007669"/>
    <property type="project" value="InterPro"/>
</dbReference>
<dbReference type="InterPro" id="IPR011322">
    <property type="entry name" value="N-reg_PII-like_a/b"/>
</dbReference>
<reference evidence="2" key="1">
    <citation type="submission" date="2021-02" db="EMBL/GenBank/DDBJ databases">
        <authorList>
            <person name="Dougan E. K."/>
            <person name="Rhodes N."/>
            <person name="Thang M."/>
            <person name="Chan C."/>
        </authorList>
    </citation>
    <scope>NUCLEOTIDE SEQUENCE</scope>
</reference>